<feature type="repeat" description="TPR" evidence="3">
    <location>
        <begin position="698"/>
        <end position="731"/>
    </location>
</feature>
<dbReference type="Gene3D" id="1.25.40.10">
    <property type="entry name" value="Tetratricopeptide repeat domain"/>
    <property type="match status" value="4"/>
</dbReference>
<organism evidence="6 7">
    <name type="scientific">Thiolapillus brandeum</name>
    <dbReference type="NCBI Taxonomy" id="1076588"/>
    <lineage>
        <taxon>Bacteria</taxon>
        <taxon>Pseudomonadati</taxon>
        <taxon>Pseudomonadota</taxon>
        <taxon>Gammaproteobacteria</taxon>
        <taxon>Chromatiales</taxon>
        <taxon>Sedimenticolaceae</taxon>
        <taxon>Thiolapillus</taxon>
    </lineage>
</organism>
<protein>
    <recommendedName>
        <fullName evidence="5">Protein kinase domain-containing protein</fullName>
    </recommendedName>
</protein>
<keyword evidence="4" id="KW-1133">Transmembrane helix</keyword>
<dbReference type="Gene3D" id="1.10.510.10">
    <property type="entry name" value="Transferase(Phosphotransferase) domain 1"/>
    <property type="match status" value="1"/>
</dbReference>
<feature type="repeat" description="TPR" evidence="3">
    <location>
        <begin position="404"/>
        <end position="437"/>
    </location>
</feature>
<dbReference type="InterPro" id="IPR011990">
    <property type="entry name" value="TPR-like_helical_dom_sf"/>
</dbReference>
<dbReference type="InterPro" id="IPR011009">
    <property type="entry name" value="Kinase-like_dom_sf"/>
</dbReference>
<feature type="repeat" description="TPR" evidence="3">
    <location>
        <begin position="572"/>
        <end position="605"/>
    </location>
</feature>
<keyword evidence="7" id="KW-1185">Reference proteome</keyword>
<feature type="domain" description="Protein kinase" evidence="5">
    <location>
        <begin position="21"/>
        <end position="294"/>
    </location>
</feature>
<evidence type="ECO:0000256" key="3">
    <source>
        <dbReference type="PROSITE-ProRule" id="PRU00339"/>
    </source>
</evidence>
<name>A0A7U6JIK2_9GAMM</name>
<dbReference type="Proteomes" id="UP000031631">
    <property type="component" value="Chromosome"/>
</dbReference>
<dbReference type="GO" id="GO:0004672">
    <property type="term" value="F:protein kinase activity"/>
    <property type="evidence" value="ECO:0007669"/>
    <property type="project" value="InterPro"/>
</dbReference>
<keyword evidence="4" id="KW-0812">Transmembrane</keyword>
<dbReference type="PANTHER" id="PTHR45641">
    <property type="entry name" value="TETRATRICOPEPTIDE REPEAT PROTEIN (AFU_ORTHOLOGUE AFUA_6G03870)"/>
    <property type="match status" value="1"/>
</dbReference>
<keyword evidence="4" id="KW-0472">Membrane</keyword>
<evidence type="ECO:0000256" key="2">
    <source>
        <dbReference type="ARBA" id="ARBA00022803"/>
    </source>
</evidence>
<dbReference type="SMART" id="SM00028">
    <property type="entry name" value="TPR"/>
    <property type="match status" value="10"/>
</dbReference>
<evidence type="ECO:0000259" key="5">
    <source>
        <dbReference type="PROSITE" id="PS50011"/>
    </source>
</evidence>
<dbReference type="CDD" id="cd14014">
    <property type="entry name" value="STKc_PknB_like"/>
    <property type="match status" value="1"/>
</dbReference>
<evidence type="ECO:0000313" key="6">
    <source>
        <dbReference type="EMBL" id="BAO44947.1"/>
    </source>
</evidence>
<dbReference type="KEGG" id="tbn:TBH_C2033"/>
<reference evidence="6 7" key="1">
    <citation type="journal article" date="2014" name="PLoS ONE">
        <title>Physiological and genomic features of a novel sulfur-oxidizing gammaproteobacterium belonging to a previously uncultivated symbiotic lineage isolated from a hydrothermal vent.</title>
        <authorList>
            <person name="Nunoura T."/>
            <person name="Takaki Y."/>
            <person name="Kazama H."/>
            <person name="Kakuta J."/>
            <person name="Shimamura S."/>
            <person name="Makita H."/>
            <person name="Hirai M."/>
            <person name="Miyazaki M."/>
            <person name="Takai K."/>
        </authorList>
    </citation>
    <scope>NUCLEOTIDE SEQUENCE [LARGE SCALE GENOMIC DNA]</scope>
    <source>
        <strain evidence="6 7">Hiromi1</strain>
    </source>
</reference>
<dbReference type="InterPro" id="IPR000719">
    <property type="entry name" value="Prot_kinase_dom"/>
</dbReference>
<dbReference type="AlphaFoldDB" id="A0A7U6JIK2"/>
<sequence>MHNQLNELEDYWLRGRRLGSYRIDHLIAQGGMGSVFLAKRDDGQFERTVVIKIIPVGFDDESVRRRFANETSLLAQLQHPNIAQLFDAGETDDDRAYFVMEYVQGMVINRYCNENALKLDERLQLFLQLLHALQYAHRHLVIHSDIKPSNVMVDKEGRVKLLDFGIAVSTLAGTGTLPARGFSPVYVAPEQKSSAPLTTAVDIHQAGQLLFELLTGVPVSESGIDLGAVPLKPLTTWADTQPDTLAAQAQHCSTTARKLVQQFSGDLDAIVGKALAPAPEARYDTMDAFRQDIIARWRNQPVSARPLTLAYRGVKYLRRNRIWVAAVALVLMVSMLFGAFMTWQVHQTEKERNKALEVTDLLIDAFQVANPGETPGREVTAREILDSGLARVRQSLSHQPDLQATLLTVIGRTYQNLGRYPEAGEVFQEALATRKTMGANSSADIAELMVFIAENKRLLGDLTEAQNLLDQALAINKDKAFRADIMGKLGRIAGLQGDFSRARSILEQTLALQEELHGRNHLHYAQALNDLASIDFSEGKYGQAEKHLRQALAIRDKLLETAPQSLYSPEYATNVNNLGLALYRQGKATDAEQLFRRAIRLREHIYLHPHLEQAQSMTNLGLLLDSRGKTAEALPYIQKALDIRLQVLGERHMRIAEARNNLGMLLMSEQQFDAARETFEAAFKTAVEINGINHFSTATILNNLAQAELETGRYRAARTYYTQALEIRRQRLPAGHLYLSYSLVGLARTLTVLGKLEQAESLAREGLEIRRKKLPKNHWLVGEAHFALGEVLLRKQQHDAALTHAQTALKILRASKGNTHYLTQRAADLVSNIQRLEQSHSMPP</sequence>
<proteinExistence type="predicted"/>
<dbReference type="PROSITE" id="PS00108">
    <property type="entry name" value="PROTEIN_KINASE_ST"/>
    <property type="match status" value="1"/>
</dbReference>
<dbReference type="PANTHER" id="PTHR45641:SF19">
    <property type="entry name" value="NEPHROCYSTIN-3"/>
    <property type="match status" value="1"/>
</dbReference>
<dbReference type="PROSITE" id="PS50011">
    <property type="entry name" value="PROTEIN_KINASE_DOM"/>
    <property type="match status" value="1"/>
</dbReference>
<dbReference type="EMBL" id="AP012273">
    <property type="protein sequence ID" value="BAO44947.1"/>
    <property type="molecule type" value="Genomic_DNA"/>
</dbReference>
<dbReference type="Gene3D" id="3.30.200.20">
    <property type="entry name" value="Phosphorylase Kinase, domain 1"/>
    <property type="match status" value="1"/>
</dbReference>
<keyword evidence="1" id="KW-0677">Repeat</keyword>
<dbReference type="SMART" id="SM00220">
    <property type="entry name" value="S_TKc"/>
    <property type="match status" value="1"/>
</dbReference>
<dbReference type="SUPFAM" id="SSF56112">
    <property type="entry name" value="Protein kinase-like (PK-like)"/>
    <property type="match status" value="1"/>
</dbReference>
<dbReference type="InterPro" id="IPR008271">
    <property type="entry name" value="Ser/Thr_kinase_AS"/>
</dbReference>
<feature type="transmembrane region" description="Helical" evidence="4">
    <location>
        <begin position="322"/>
        <end position="343"/>
    </location>
</feature>
<evidence type="ECO:0000313" key="7">
    <source>
        <dbReference type="Proteomes" id="UP000031631"/>
    </source>
</evidence>
<dbReference type="Pfam" id="PF00069">
    <property type="entry name" value="Pkinase"/>
    <property type="match status" value="1"/>
</dbReference>
<dbReference type="SUPFAM" id="SSF48452">
    <property type="entry name" value="TPR-like"/>
    <property type="match status" value="3"/>
</dbReference>
<dbReference type="PROSITE" id="PS50005">
    <property type="entry name" value="TPR"/>
    <property type="match status" value="3"/>
</dbReference>
<dbReference type="GO" id="GO:0005524">
    <property type="term" value="F:ATP binding"/>
    <property type="evidence" value="ECO:0007669"/>
    <property type="project" value="InterPro"/>
</dbReference>
<accession>A0A7U6JIK2</accession>
<dbReference type="Pfam" id="PF13424">
    <property type="entry name" value="TPR_12"/>
    <property type="match status" value="5"/>
</dbReference>
<evidence type="ECO:0000256" key="1">
    <source>
        <dbReference type="ARBA" id="ARBA00022737"/>
    </source>
</evidence>
<dbReference type="InterPro" id="IPR019734">
    <property type="entry name" value="TPR_rpt"/>
</dbReference>
<keyword evidence="2 3" id="KW-0802">TPR repeat</keyword>
<evidence type="ECO:0000256" key="4">
    <source>
        <dbReference type="SAM" id="Phobius"/>
    </source>
</evidence>
<gene>
    <name evidence="6" type="ORF">TBH_C2033</name>
</gene>